<sequence length="342" mass="36134">MMAKNVLGLVPQTLPKAEGCAGLGTGDQKVNGASVVMVQPSKPATGPGTAGGTMISRTQSNLVEAFNKILNSKNLLPAYRSNLSPPAKAGLVLPPTGYRSLQCGNAFSLEKSLARHYDCSSVRIEVTSNHCAPCLVFFNKCSLLLHVHEHKDKGLVMQCSHLVMRSVALDQMVGQPDITPLLPVAVLPAPGPLVLPILDKAEGAVSSALAAVAAEAPVLPLSTDPPAAPATLYTCFHCLECKQQCRDKAGMAAHFQQPGPPDPGASSNVCPSCPMMLPNRCSFSAHQRTHKNRAPHVCPECGGNFLQANFQTPLREACLHFSRRVGYRGPSFAVVFGGVNSI</sequence>
<dbReference type="InParanoid" id="G5AQE4"/>
<evidence type="ECO:0000256" key="1">
    <source>
        <dbReference type="PROSITE-ProRule" id="PRU00042"/>
    </source>
</evidence>
<protein>
    <submittedName>
        <fullName evidence="3">Zinc finger protein 687</fullName>
    </submittedName>
</protein>
<keyword evidence="1" id="KW-0479">Metal-binding</keyword>
<dbReference type="Pfam" id="PF25412">
    <property type="entry name" value="zf-C2H2_ZNF592"/>
    <property type="match status" value="1"/>
</dbReference>
<dbReference type="GO" id="GO:0008270">
    <property type="term" value="F:zinc ion binding"/>
    <property type="evidence" value="ECO:0007669"/>
    <property type="project" value="UniProtKB-KW"/>
</dbReference>
<proteinExistence type="predicted"/>
<dbReference type="Gene3D" id="3.30.160.60">
    <property type="entry name" value="Classic Zinc Finger"/>
    <property type="match status" value="1"/>
</dbReference>
<dbReference type="InterPro" id="IPR013087">
    <property type="entry name" value="Znf_C2H2_type"/>
</dbReference>
<dbReference type="PROSITE" id="PS00028">
    <property type="entry name" value="ZINC_FINGER_C2H2_1"/>
    <property type="match status" value="1"/>
</dbReference>
<dbReference type="InterPro" id="IPR057356">
    <property type="entry name" value="Znf-C2H2_ZNF592"/>
</dbReference>
<evidence type="ECO:0000313" key="3">
    <source>
        <dbReference type="EMBL" id="EHA99254.1"/>
    </source>
</evidence>
<dbReference type="PANTHER" id="PTHR47222:SF2">
    <property type="entry name" value="ZINC FINGER PROTEIN 687"/>
    <property type="match status" value="1"/>
</dbReference>
<dbReference type="AlphaFoldDB" id="G5AQE4"/>
<dbReference type="Proteomes" id="UP000006813">
    <property type="component" value="Unassembled WGS sequence"/>
</dbReference>
<dbReference type="STRING" id="10181.G5AQE4"/>
<organism evidence="3 4">
    <name type="scientific">Heterocephalus glaber</name>
    <name type="common">Naked mole rat</name>
    <dbReference type="NCBI Taxonomy" id="10181"/>
    <lineage>
        <taxon>Eukaryota</taxon>
        <taxon>Metazoa</taxon>
        <taxon>Chordata</taxon>
        <taxon>Craniata</taxon>
        <taxon>Vertebrata</taxon>
        <taxon>Euteleostomi</taxon>
        <taxon>Mammalia</taxon>
        <taxon>Eutheria</taxon>
        <taxon>Euarchontoglires</taxon>
        <taxon>Glires</taxon>
        <taxon>Rodentia</taxon>
        <taxon>Hystricomorpha</taxon>
        <taxon>Bathyergidae</taxon>
        <taxon>Heterocephalus</taxon>
    </lineage>
</organism>
<accession>G5AQE4</accession>
<evidence type="ECO:0000259" key="2">
    <source>
        <dbReference type="PROSITE" id="PS50157"/>
    </source>
</evidence>
<feature type="domain" description="C2H2-type" evidence="2">
    <location>
        <begin position="268"/>
        <end position="295"/>
    </location>
</feature>
<dbReference type="InterPro" id="IPR036236">
    <property type="entry name" value="Znf_C2H2_sf"/>
</dbReference>
<gene>
    <name evidence="3" type="ORF">GW7_04332</name>
</gene>
<dbReference type="SUPFAM" id="SSF57667">
    <property type="entry name" value="beta-beta-alpha zinc fingers"/>
    <property type="match status" value="1"/>
</dbReference>
<name>G5AQE4_HETGA</name>
<keyword evidence="1" id="KW-0863">Zinc-finger</keyword>
<dbReference type="PANTHER" id="PTHR47222">
    <property type="entry name" value="ZINC FINGER PROTEIN 532-RELATED"/>
    <property type="match status" value="1"/>
</dbReference>
<evidence type="ECO:0000313" key="4">
    <source>
        <dbReference type="Proteomes" id="UP000006813"/>
    </source>
</evidence>
<reference evidence="3 4" key="1">
    <citation type="journal article" date="2011" name="Nature">
        <title>Genome sequencing reveals insights into physiology and longevity of the naked mole rat.</title>
        <authorList>
            <person name="Kim E.B."/>
            <person name="Fang X."/>
            <person name="Fushan A.A."/>
            <person name="Huang Z."/>
            <person name="Lobanov A.V."/>
            <person name="Han L."/>
            <person name="Marino S.M."/>
            <person name="Sun X."/>
            <person name="Turanov A.A."/>
            <person name="Yang P."/>
            <person name="Yim S.H."/>
            <person name="Zhao X."/>
            <person name="Kasaikina M.V."/>
            <person name="Stoletzki N."/>
            <person name="Peng C."/>
            <person name="Polak P."/>
            <person name="Xiong Z."/>
            <person name="Kiezun A."/>
            <person name="Zhu Y."/>
            <person name="Chen Y."/>
            <person name="Kryukov G.V."/>
            <person name="Zhang Q."/>
            <person name="Peshkin L."/>
            <person name="Yang L."/>
            <person name="Bronson R.T."/>
            <person name="Buffenstein R."/>
            <person name="Wang B."/>
            <person name="Han C."/>
            <person name="Li Q."/>
            <person name="Chen L."/>
            <person name="Zhao W."/>
            <person name="Sunyaev S.R."/>
            <person name="Park T.J."/>
            <person name="Zhang G."/>
            <person name="Wang J."/>
            <person name="Gladyshev V.N."/>
        </authorList>
    </citation>
    <scope>NUCLEOTIDE SEQUENCE [LARGE SCALE GENOMIC DNA]</scope>
</reference>
<dbReference type="InterPro" id="IPR045914">
    <property type="entry name" value="Zn532-like"/>
</dbReference>
<dbReference type="PROSITE" id="PS50157">
    <property type="entry name" value="ZINC_FINGER_C2H2_2"/>
    <property type="match status" value="1"/>
</dbReference>
<dbReference type="EMBL" id="JH166497">
    <property type="protein sequence ID" value="EHA99254.1"/>
    <property type="molecule type" value="Genomic_DNA"/>
</dbReference>
<keyword evidence="1" id="KW-0862">Zinc</keyword>